<gene>
    <name evidence="2" type="ORF">HKD39_12295</name>
</gene>
<dbReference type="AlphaFoldDB" id="A0A849AA45"/>
<accession>A0A849AA45</accession>
<feature type="region of interest" description="Disordered" evidence="1">
    <location>
        <begin position="1"/>
        <end position="28"/>
    </location>
</feature>
<comment type="caution">
    <text evidence="2">The sequence shown here is derived from an EMBL/GenBank/DDBJ whole genome shotgun (WGS) entry which is preliminary data.</text>
</comment>
<feature type="compositionally biased region" description="Low complexity" evidence="1">
    <location>
        <begin position="10"/>
        <end position="26"/>
    </location>
</feature>
<dbReference type="EMBL" id="JABEND010000006">
    <property type="protein sequence ID" value="NNG36476.1"/>
    <property type="molecule type" value="Genomic_DNA"/>
</dbReference>
<evidence type="ECO:0000313" key="3">
    <source>
        <dbReference type="Proteomes" id="UP000562984"/>
    </source>
</evidence>
<proteinExistence type="predicted"/>
<sequence length="200" mass="20648">MTRGLSKPEGAAASAGADSGAGSVGAHSVPPRVVSTAGAVDLLRRLTPRHGALMLHQSGGCCDGSAPMCYPDSDFIIGDRDVLLGVLDLRMSPGDISSDAPQGADAVPVWISGPQFAAWQHTQLVLDVVPGRGSGFSVEAPEGVRFLSRGRAFDSDELDALLQQPALTGRDWESGARPALSLQPTVVATAVDACPVPVRR</sequence>
<evidence type="ECO:0000256" key="1">
    <source>
        <dbReference type="SAM" id="MobiDB-lite"/>
    </source>
</evidence>
<reference evidence="2 3" key="1">
    <citation type="submission" date="2020-05" db="EMBL/GenBank/DDBJ databases">
        <title>Nakamurella sp. DB0629 isolated from air conditioner.</title>
        <authorList>
            <person name="Kim D.H."/>
            <person name="Kim D.-U."/>
        </authorList>
    </citation>
    <scope>NUCLEOTIDE SEQUENCE [LARGE SCALE GENOMIC DNA]</scope>
    <source>
        <strain evidence="2 3">DB0629</strain>
    </source>
</reference>
<dbReference type="Proteomes" id="UP000562984">
    <property type="component" value="Unassembled WGS sequence"/>
</dbReference>
<dbReference type="InterPro" id="IPR008497">
    <property type="entry name" value="DUF779"/>
</dbReference>
<protein>
    <submittedName>
        <fullName evidence="2">DUF779 domain-containing protein</fullName>
    </submittedName>
</protein>
<name>A0A849AA45_9ACTN</name>
<dbReference type="Pfam" id="PF05610">
    <property type="entry name" value="DUF779"/>
    <property type="match status" value="1"/>
</dbReference>
<keyword evidence="3" id="KW-1185">Reference proteome</keyword>
<organism evidence="2 3">
    <name type="scientific">Nakamurella aerolata</name>
    <dbReference type="NCBI Taxonomy" id="1656892"/>
    <lineage>
        <taxon>Bacteria</taxon>
        <taxon>Bacillati</taxon>
        <taxon>Actinomycetota</taxon>
        <taxon>Actinomycetes</taxon>
        <taxon>Nakamurellales</taxon>
        <taxon>Nakamurellaceae</taxon>
        <taxon>Nakamurella</taxon>
    </lineage>
</organism>
<evidence type="ECO:0000313" key="2">
    <source>
        <dbReference type="EMBL" id="NNG36476.1"/>
    </source>
</evidence>